<dbReference type="Proteomes" id="UP000294619">
    <property type="component" value="Unassembled WGS sequence"/>
</dbReference>
<sequence length="168" mass="18911">MISIEKYRFSHFEALVHYQLPPEQALYAPDPSQWFNGHTLLLESSMTAVSILKNQQVVGFFILDRGVDKLEFTHNPQSILLRSFSVNPHYQGQGIAKTVMQPGLLEPFISQQLSPSCNEIVLAVNPANQHAYQLYLKCGFCEVGKMVMSRRGTLCSALRRPITGSQLD</sequence>
<dbReference type="EMBL" id="VDGV01000046">
    <property type="protein sequence ID" value="TNG91856.1"/>
    <property type="molecule type" value="Genomic_DNA"/>
</dbReference>
<evidence type="ECO:0000313" key="5">
    <source>
        <dbReference type="Proteomes" id="UP000305526"/>
    </source>
</evidence>
<reference evidence="2 4" key="1">
    <citation type="submission" date="2019-03" db="EMBL/GenBank/DDBJ databases">
        <title>Genomic Encyclopedia of Type Strains, Phase IV (KMG-IV): sequencing the most valuable type-strain genomes for metagenomic binning, comparative biology and taxonomic classification.</title>
        <authorList>
            <person name="Goeker M."/>
        </authorList>
    </citation>
    <scope>NUCLEOTIDE SEQUENCE [LARGE SCALE GENOMIC DNA]</scope>
    <source>
        <strain evidence="2 4">DSM 28140</strain>
    </source>
</reference>
<evidence type="ECO:0000313" key="4">
    <source>
        <dbReference type="Proteomes" id="UP000294619"/>
    </source>
</evidence>
<dbReference type="RefSeq" id="WP_132965336.1">
    <property type="nucleotide sequence ID" value="NZ_LEKL01000012.1"/>
</dbReference>
<proteinExistence type="predicted"/>
<dbReference type="AlphaFoldDB" id="A0A4R3YC91"/>
<dbReference type="InterPro" id="IPR016181">
    <property type="entry name" value="Acyl_CoA_acyltransferase"/>
</dbReference>
<comment type="caution">
    <text evidence="2">The sequence shown here is derived from an EMBL/GenBank/DDBJ whole genome shotgun (WGS) entry which is preliminary data.</text>
</comment>
<dbReference type="CDD" id="cd04301">
    <property type="entry name" value="NAT_SF"/>
    <property type="match status" value="1"/>
</dbReference>
<dbReference type="GO" id="GO:0005840">
    <property type="term" value="C:ribosome"/>
    <property type="evidence" value="ECO:0007669"/>
    <property type="project" value="UniProtKB-KW"/>
</dbReference>
<dbReference type="PANTHER" id="PTHR43617:SF22">
    <property type="entry name" value="L-AMINO ACID N-ACETYLTRANSFERASE AAAT"/>
    <property type="match status" value="1"/>
</dbReference>
<dbReference type="GO" id="GO:0016747">
    <property type="term" value="F:acyltransferase activity, transferring groups other than amino-acyl groups"/>
    <property type="evidence" value="ECO:0007669"/>
    <property type="project" value="InterPro"/>
</dbReference>
<dbReference type="Gene3D" id="3.40.630.30">
    <property type="match status" value="1"/>
</dbReference>
<dbReference type="Proteomes" id="UP000305526">
    <property type="component" value="Unassembled WGS sequence"/>
</dbReference>
<dbReference type="PROSITE" id="PS51186">
    <property type="entry name" value="GNAT"/>
    <property type="match status" value="1"/>
</dbReference>
<accession>A0A4R3YC91</accession>
<name>A0A4R3YC91_9PAST</name>
<keyword evidence="2" id="KW-0687">Ribonucleoprotein</keyword>
<dbReference type="InterPro" id="IPR000182">
    <property type="entry name" value="GNAT_dom"/>
</dbReference>
<reference evidence="3 5" key="2">
    <citation type="submission" date="2019-05" db="EMBL/GenBank/DDBJ databases">
        <title>Pasteurellaceae isolates from reptiles.</title>
        <authorList>
            <person name="Bojesen A.M."/>
            <person name="Lund E."/>
        </authorList>
    </citation>
    <scope>NUCLEOTIDE SEQUENCE [LARGE SCALE GENOMIC DNA]</scope>
    <source>
        <strain evidence="3 5">ELNT2x</strain>
    </source>
</reference>
<dbReference type="EMBL" id="SMCP01000002">
    <property type="protein sequence ID" value="TCV89431.1"/>
    <property type="molecule type" value="Genomic_DNA"/>
</dbReference>
<gene>
    <name evidence="2" type="ORF">EDC16_102308</name>
    <name evidence="3" type="ORF">FHQ21_06390</name>
</gene>
<dbReference type="Pfam" id="PF00583">
    <property type="entry name" value="Acetyltransf_1"/>
    <property type="match status" value="1"/>
</dbReference>
<dbReference type="PANTHER" id="PTHR43617">
    <property type="entry name" value="L-AMINO ACID N-ACETYLTRANSFERASE"/>
    <property type="match status" value="1"/>
</dbReference>
<evidence type="ECO:0000259" key="1">
    <source>
        <dbReference type="PROSITE" id="PS51186"/>
    </source>
</evidence>
<keyword evidence="2" id="KW-0689">Ribosomal protein</keyword>
<feature type="domain" description="N-acetyltransferase" evidence="1">
    <location>
        <begin position="2"/>
        <end position="161"/>
    </location>
</feature>
<organism evidence="2 4">
    <name type="scientific">Testudinibacter aquarius</name>
    <dbReference type="NCBI Taxonomy" id="1524974"/>
    <lineage>
        <taxon>Bacteria</taxon>
        <taxon>Pseudomonadati</taxon>
        <taxon>Pseudomonadota</taxon>
        <taxon>Gammaproteobacteria</taxon>
        <taxon>Pasteurellales</taxon>
        <taxon>Pasteurellaceae</taxon>
        <taxon>Testudinibacter</taxon>
    </lineage>
</organism>
<protein>
    <submittedName>
        <fullName evidence="3">GNAT family N-acetyltransferase</fullName>
    </submittedName>
    <submittedName>
        <fullName evidence="2">Ribosomal protein S18 acetylase RimI-like enzyme</fullName>
    </submittedName>
</protein>
<dbReference type="SUPFAM" id="SSF55729">
    <property type="entry name" value="Acyl-CoA N-acyltransferases (Nat)"/>
    <property type="match status" value="1"/>
</dbReference>
<keyword evidence="5" id="KW-1185">Reference proteome</keyword>
<evidence type="ECO:0000313" key="2">
    <source>
        <dbReference type="EMBL" id="TCV89431.1"/>
    </source>
</evidence>
<evidence type="ECO:0000313" key="3">
    <source>
        <dbReference type="EMBL" id="TNG91856.1"/>
    </source>
</evidence>
<dbReference type="InterPro" id="IPR050276">
    <property type="entry name" value="MshD_Acetyltransferase"/>
</dbReference>